<comment type="caution">
    <text evidence="1">The sequence shown here is derived from an EMBL/GenBank/DDBJ whole genome shotgun (WGS) entry which is preliminary data.</text>
</comment>
<organism evidence="1 2">
    <name type="scientific">Mycena albidolilacea</name>
    <dbReference type="NCBI Taxonomy" id="1033008"/>
    <lineage>
        <taxon>Eukaryota</taxon>
        <taxon>Fungi</taxon>
        <taxon>Dikarya</taxon>
        <taxon>Basidiomycota</taxon>
        <taxon>Agaricomycotina</taxon>
        <taxon>Agaricomycetes</taxon>
        <taxon>Agaricomycetidae</taxon>
        <taxon>Agaricales</taxon>
        <taxon>Marasmiineae</taxon>
        <taxon>Mycenaceae</taxon>
        <taxon>Mycena</taxon>
    </lineage>
</organism>
<gene>
    <name evidence="1" type="ORF">DFH08DRAFT_992931</name>
</gene>
<accession>A0AAD7EUW1</accession>
<evidence type="ECO:0000313" key="2">
    <source>
        <dbReference type="Proteomes" id="UP001218218"/>
    </source>
</evidence>
<dbReference type="Proteomes" id="UP001218218">
    <property type="component" value="Unassembled WGS sequence"/>
</dbReference>
<protein>
    <recommendedName>
        <fullName evidence="3">F-box domain-containing protein</fullName>
    </recommendedName>
</protein>
<keyword evidence="2" id="KW-1185">Reference proteome</keyword>
<dbReference type="EMBL" id="JARIHO010000013">
    <property type="protein sequence ID" value="KAJ7351439.1"/>
    <property type="molecule type" value="Genomic_DNA"/>
</dbReference>
<proteinExistence type="predicted"/>
<evidence type="ECO:0000313" key="1">
    <source>
        <dbReference type="EMBL" id="KAJ7351439.1"/>
    </source>
</evidence>
<evidence type="ECO:0008006" key="3">
    <source>
        <dbReference type="Google" id="ProtNLM"/>
    </source>
</evidence>
<reference evidence="1" key="1">
    <citation type="submission" date="2023-03" db="EMBL/GenBank/DDBJ databases">
        <title>Massive genome expansion in bonnet fungi (Mycena s.s.) driven by repeated elements and novel gene families across ecological guilds.</title>
        <authorList>
            <consortium name="Lawrence Berkeley National Laboratory"/>
            <person name="Harder C.B."/>
            <person name="Miyauchi S."/>
            <person name="Viragh M."/>
            <person name="Kuo A."/>
            <person name="Thoen E."/>
            <person name="Andreopoulos B."/>
            <person name="Lu D."/>
            <person name="Skrede I."/>
            <person name="Drula E."/>
            <person name="Henrissat B."/>
            <person name="Morin E."/>
            <person name="Kohler A."/>
            <person name="Barry K."/>
            <person name="LaButti K."/>
            <person name="Morin E."/>
            <person name="Salamov A."/>
            <person name="Lipzen A."/>
            <person name="Mereny Z."/>
            <person name="Hegedus B."/>
            <person name="Baldrian P."/>
            <person name="Stursova M."/>
            <person name="Weitz H."/>
            <person name="Taylor A."/>
            <person name="Grigoriev I.V."/>
            <person name="Nagy L.G."/>
            <person name="Martin F."/>
            <person name="Kauserud H."/>
        </authorList>
    </citation>
    <scope>NUCLEOTIDE SEQUENCE</scope>
    <source>
        <strain evidence="1">CBHHK002</strain>
    </source>
</reference>
<dbReference type="AlphaFoldDB" id="A0AAD7EUW1"/>
<name>A0AAD7EUW1_9AGAR</name>
<sequence>MSFSRLVLPHELWDVILDYLHLDRPVLRTAALVCRTWVPTTRFHLFADIVLSPKCVARAAGLNALLMSPHATLAPAVRRLALHGALVPVQLRNPGGAQHLTTLIGLVPALARLPRVKELELSDLPLVLLDGLKTVERLTLTGICAGAGLLRVVQAFPKIAQLTLEEVTAVPYRGGVSGIKTGVHTLTIRGSSLAFLGWLALAAPDVIALSIDTLISHELHFLAEYLCFLGATLQDLELAFFDTDPLDALALPRLLTPSTTLKTLRLHFVSAHEVRRFFAFGCQGPWPPAMRLEIAVEHLDDSLDELFGDWSIDVQVVLCS</sequence>